<reference evidence="2" key="1">
    <citation type="submission" date="2020-02" db="EMBL/GenBank/DDBJ databases">
        <authorList>
            <person name="Meier V. D."/>
        </authorList>
    </citation>
    <scope>NUCLEOTIDE SEQUENCE</scope>
    <source>
        <strain evidence="2">AVDCRST_MAG68</strain>
    </source>
</reference>
<feature type="region of interest" description="Disordered" evidence="1">
    <location>
        <begin position="25"/>
        <end position="47"/>
    </location>
</feature>
<sequence length="47" mass="5232">GRAGEEHAPRQQEPAKGVRHVFSRWMDAKRPPDPAHRRAGASTGRCL</sequence>
<gene>
    <name evidence="2" type="ORF">AVDCRST_MAG68-4377</name>
</gene>
<evidence type="ECO:0000313" key="2">
    <source>
        <dbReference type="EMBL" id="CAA9360522.1"/>
    </source>
</evidence>
<proteinExistence type="predicted"/>
<feature type="compositionally biased region" description="Basic and acidic residues" evidence="1">
    <location>
        <begin position="26"/>
        <end position="36"/>
    </location>
</feature>
<evidence type="ECO:0000256" key="1">
    <source>
        <dbReference type="SAM" id="MobiDB-lite"/>
    </source>
</evidence>
<accession>A0A6J4MIF4</accession>
<protein>
    <submittedName>
        <fullName evidence="2">Uncharacterized protein</fullName>
    </submittedName>
</protein>
<feature type="non-terminal residue" evidence="2">
    <location>
        <position position="47"/>
    </location>
</feature>
<feature type="non-terminal residue" evidence="2">
    <location>
        <position position="1"/>
    </location>
</feature>
<dbReference type="AlphaFoldDB" id="A0A6J4MIF4"/>
<name>A0A6J4MIF4_9BACT</name>
<organism evidence="2">
    <name type="scientific">uncultured Gemmatimonadota bacterium</name>
    <dbReference type="NCBI Taxonomy" id="203437"/>
    <lineage>
        <taxon>Bacteria</taxon>
        <taxon>Pseudomonadati</taxon>
        <taxon>Gemmatimonadota</taxon>
        <taxon>environmental samples</taxon>
    </lineage>
</organism>
<dbReference type="EMBL" id="CADCTW010000202">
    <property type="protein sequence ID" value="CAA9360522.1"/>
    <property type="molecule type" value="Genomic_DNA"/>
</dbReference>